<keyword evidence="3" id="KW-0732">Signal</keyword>
<evidence type="ECO:0000313" key="5">
    <source>
        <dbReference type="EMBL" id="AWB66018.1"/>
    </source>
</evidence>
<dbReference type="OrthoDB" id="5292144at2"/>
<name>A0A2S0VP81_9ALTE</name>
<evidence type="ECO:0000256" key="3">
    <source>
        <dbReference type="ARBA" id="ARBA00022729"/>
    </source>
</evidence>
<sequence length="320" mass="35330">MRHYYGRHLVQLCLLGGLLLGCIKQQSESLSIGTNTWPGYEPLYLAQSMNYYQDDNIKLIELASASDVLHAMRNGTLEMAALTADEAFTLIDDGLDIKIIAIMDYSSGGDALVVNPTITSINDIRNKRIGVESTAVGAIMLDAVLSRANLVISDITVVPCTVDIHLECFNKTDGLITFEPALSKIVSLGGRVIFDSSHIPQRIIDVLVVRGDILVNQRQQVKTVLRGYLQGVDYLQKDPITAHHKISQRLAINTTLLQKAFSGLTIPNAQQSVTTFKQPQTLIQNLNQLATLMQERGLLQQQINAKNIIDTSLLLELKHK</sequence>
<dbReference type="Proteomes" id="UP000244441">
    <property type="component" value="Chromosome"/>
</dbReference>
<dbReference type="PANTHER" id="PTHR30024">
    <property type="entry name" value="ALIPHATIC SULFONATES-BINDING PROTEIN-RELATED"/>
    <property type="match status" value="1"/>
</dbReference>
<dbReference type="KEGG" id="cate:C2869_06005"/>
<dbReference type="SUPFAM" id="SSF53850">
    <property type="entry name" value="Periplasmic binding protein-like II"/>
    <property type="match status" value="1"/>
</dbReference>
<dbReference type="PANTHER" id="PTHR30024:SF47">
    <property type="entry name" value="TAURINE-BINDING PERIPLASMIC PROTEIN"/>
    <property type="match status" value="1"/>
</dbReference>
<protein>
    <recommendedName>
        <fullName evidence="4">SsuA/THI5-like domain-containing protein</fullName>
    </recommendedName>
</protein>
<comment type="subcellular location">
    <subcellularLocation>
        <location evidence="1">Periplasm</location>
    </subcellularLocation>
</comment>
<evidence type="ECO:0000256" key="2">
    <source>
        <dbReference type="ARBA" id="ARBA00010742"/>
    </source>
</evidence>
<feature type="domain" description="SsuA/THI5-like" evidence="4">
    <location>
        <begin position="39"/>
        <end position="241"/>
    </location>
</feature>
<evidence type="ECO:0000259" key="4">
    <source>
        <dbReference type="Pfam" id="PF09084"/>
    </source>
</evidence>
<organism evidence="5 6">
    <name type="scientific">Saccharobesus litoralis</name>
    <dbReference type="NCBI Taxonomy" id="2172099"/>
    <lineage>
        <taxon>Bacteria</taxon>
        <taxon>Pseudomonadati</taxon>
        <taxon>Pseudomonadota</taxon>
        <taxon>Gammaproteobacteria</taxon>
        <taxon>Alteromonadales</taxon>
        <taxon>Alteromonadaceae</taxon>
        <taxon>Saccharobesus</taxon>
    </lineage>
</organism>
<gene>
    <name evidence="5" type="ORF">C2869_06005</name>
</gene>
<reference evidence="5 6" key="1">
    <citation type="submission" date="2018-01" db="EMBL/GenBank/DDBJ databases">
        <title>Genome sequence of a Cantenovulum-like bacteria.</title>
        <authorList>
            <person name="Tan W.R."/>
            <person name="Lau N.-S."/>
            <person name="Go F."/>
            <person name="Amirul A.-A.A."/>
        </authorList>
    </citation>
    <scope>NUCLEOTIDE SEQUENCE [LARGE SCALE GENOMIC DNA]</scope>
    <source>
        <strain evidence="5 6">CCB-QB4</strain>
    </source>
</reference>
<dbReference type="EMBL" id="CP026604">
    <property type="protein sequence ID" value="AWB66018.1"/>
    <property type="molecule type" value="Genomic_DNA"/>
</dbReference>
<proteinExistence type="inferred from homology"/>
<accession>A0A2S0VP81</accession>
<comment type="similarity">
    <text evidence="2">Belongs to the bacterial solute-binding protein SsuA/TauA family.</text>
</comment>
<dbReference type="PROSITE" id="PS51257">
    <property type="entry name" value="PROKAR_LIPOPROTEIN"/>
    <property type="match status" value="1"/>
</dbReference>
<dbReference type="Gene3D" id="3.40.190.10">
    <property type="entry name" value="Periplasmic binding protein-like II"/>
    <property type="match status" value="3"/>
</dbReference>
<dbReference type="Pfam" id="PF09084">
    <property type="entry name" value="NMT1"/>
    <property type="match status" value="1"/>
</dbReference>
<dbReference type="GO" id="GO:0042597">
    <property type="term" value="C:periplasmic space"/>
    <property type="evidence" value="ECO:0007669"/>
    <property type="project" value="UniProtKB-SubCell"/>
</dbReference>
<evidence type="ECO:0000313" key="6">
    <source>
        <dbReference type="Proteomes" id="UP000244441"/>
    </source>
</evidence>
<dbReference type="InterPro" id="IPR015168">
    <property type="entry name" value="SsuA/THI5"/>
</dbReference>
<dbReference type="AlphaFoldDB" id="A0A2S0VP81"/>
<keyword evidence="6" id="KW-1185">Reference proteome</keyword>
<evidence type="ECO:0000256" key="1">
    <source>
        <dbReference type="ARBA" id="ARBA00004418"/>
    </source>
</evidence>
<dbReference type="RefSeq" id="WP_108602090.1">
    <property type="nucleotide sequence ID" value="NZ_CP026604.1"/>
</dbReference>